<dbReference type="EMBL" id="PVTF01000008">
    <property type="protein sequence ID" value="PRY38838.1"/>
    <property type="molecule type" value="Genomic_DNA"/>
</dbReference>
<dbReference type="SUPFAM" id="SSF52218">
    <property type="entry name" value="Flavoproteins"/>
    <property type="match status" value="1"/>
</dbReference>
<dbReference type="InterPro" id="IPR029039">
    <property type="entry name" value="Flavoprotein-like_sf"/>
</dbReference>
<comment type="caution">
    <text evidence="2">The sequence shown here is derived from an EMBL/GenBank/DDBJ whole genome shotgun (WGS) entry which is preliminary data.</text>
</comment>
<gene>
    <name evidence="2" type="ORF">CLV43_108238</name>
</gene>
<reference evidence="2 3" key="1">
    <citation type="submission" date="2018-03" db="EMBL/GenBank/DDBJ databases">
        <title>Genomic Encyclopedia of Archaeal and Bacterial Type Strains, Phase II (KMG-II): from individual species to whole genera.</title>
        <authorList>
            <person name="Goeker M."/>
        </authorList>
    </citation>
    <scope>NUCLEOTIDE SEQUENCE [LARGE SCALE GENOMIC DNA]</scope>
    <source>
        <strain evidence="2 3">DSM 44720</strain>
    </source>
</reference>
<protein>
    <submittedName>
        <fullName evidence="2">Multimeric flavodoxin WrbA</fullName>
    </submittedName>
</protein>
<dbReference type="Proteomes" id="UP000239494">
    <property type="component" value="Unassembled WGS sequence"/>
</dbReference>
<dbReference type="AlphaFoldDB" id="A0A2T0SZJ5"/>
<dbReference type="InterPro" id="IPR005025">
    <property type="entry name" value="FMN_Rdtase-like_dom"/>
</dbReference>
<dbReference type="PROSITE" id="PS50902">
    <property type="entry name" value="FLAVODOXIN_LIKE"/>
    <property type="match status" value="1"/>
</dbReference>
<evidence type="ECO:0000313" key="2">
    <source>
        <dbReference type="EMBL" id="PRY38838.1"/>
    </source>
</evidence>
<sequence length="227" mass="24203">MGSKKFLISGWHIRGVAGLGVEREVVLRGPTDPVLLVVASHDGRGHTGRLAEAVRKGAGEVEGTEVVAIAVDDMAPEQWFLLDDADAVIFGAPTYMGSASAAFHRFAEASSRRWLTRRWQDKLAAGFTNSGAKAGDKSGTLGYLTTFAAQHGMVWVNLGLRSGWNSTKGSEDDLNRLGFSHGVAAQSNTDEGPERMHESDLATAEYLGKRVASYARIVAEGKKAMGG</sequence>
<accession>A0A2T0SZJ5</accession>
<proteinExistence type="predicted"/>
<name>A0A2T0SZJ5_9PSEU</name>
<dbReference type="PANTHER" id="PTHR30546">
    <property type="entry name" value="FLAVODOXIN-RELATED PROTEIN WRBA-RELATED"/>
    <property type="match status" value="1"/>
</dbReference>
<dbReference type="Pfam" id="PF03358">
    <property type="entry name" value="FMN_red"/>
    <property type="match status" value="1"/>
</dbReference>
<dbReference type="OrthoDB" id="9801479at2"/>
<dbReference type="GO" id="GO:0016020">
    <property type="term" value="C:membrane"/>
    <property type="evidence" value="ECO:0007669"/>
    <property type="project" value="TreeGrafter"/>
</dbReference>
<evidence type="ECO:0000259" key="1">
    <source>
        <dbReference type="PROSITE" id="PS50902"/>
    </source>
</evidence>
<evidence type="ECO:0000313" key="3">
    <source>
        <dbReference type="Proteomes" id="UP000239494"/>
    </source>
</evidence>
<dbReference type="PANTHER" id="PTHR30546:SF23">
    <property type="entry name" value="FLAVOPROTEIN-LIKE PROTEIN YCP4-RELATED"/>
    <property type="match status" value="1"/>
</dbReference>
<feature type="domain" description="Flavodoxin-like" evidence="1">
    <location>
        <begin position="36"/>
        <end position="182"/>
    </location>
</feature>
<keyword evidence="3" id="KW-1185">Reference proteome</keyword>
<dbReference type="GO" id="GO:0010181">
    <property type="term" value="F:FMN binding"/>
    <property type="evidence" value="ECO:0007669"/>
    <property type="project" value="InterPro"/>
</dbReference>
<dbReference type="InterPro" id="IPR008254">
    <property type="entry name" value="Flavodoxin/NO_synth"/>
</dbReference>
<dbReference type="Gene3D" id="3.40.50.360">
    <property type="match status" value="1"/>
</dbReference>
<organism evidence="2 3">
    <name type="scientific">Umezawaea tangerina</name>
    <dbReference type="NCBI Taxonomy" id="84725"/>
    <lineage>
        <taxon>Bacteria</taxon>
        <taxon>Bacillati</taxon>
        <taxon>Actinomycetota</taxon>
        <taxon>Actinomycetes</taxon>
        <taxon>Pseudonocardiales</taxon>
        <taxon>Pseudonocardiaceae</taxon>
        <taxon>Umezawaea</taxon>
    </lineage>
</organism>
<dbReference type="GO" id="GO:0003955">
    <property type="term" value="F:NAD(P)H dehydrogenase (quinone) activity"/>
    <property type="evidence" value="ECO:0007669"/>
    <property type="project" value="TreeGrafter"/>
</dbReference>